<proteinExistence type="predicted"/>
<dbReference type="EMBL" id="JBHSNA010000005">
    <property type="protein sequence ID" value="MFC5566435.1"/>
    <property type="molecule type" value="Genomic_DNA"/>
</dbReference>
<evidence type="ECO:0000313" key="1">
    <source>
        <dbReference type="EMBL" id="MFC5566435.1"/>
    </source>
</evidence>
<dbReference type="Pfam" id="PF05164">
    <property type="entry name" value="ZapA"/>
    <property type="match status" value="1"/>
</dbReference>
<dbReference type="RefSeq" id="WP_209840079.1">
    <property type="nucleotide sequence ID" value="NZ_JAGGJP010000006.1"/>
</dbReference>
<dbReference type="Proteomes" id="UP001596056">
    <property type="component" value="Unassembled WGS sequence"/>
</dbReference>
<keyword evidence="2" id="KW-1185">Reference proteome</keyword>
<dbReference type="InterPro" id="IPR036192">
    <property type="entry name" value="Cell_div_ZapA-like_sf"/>
</dbReference>
<evidence type="ECO:0000313" key="2">
    <source>
        <dbReference type="Proteomes" id="UP001596056"/>
    </source>
</evidence>
<sequence length="145" mass="15693">MPQVEIVIGGRSFEVACQPGEEPYLRSAAAMLDAEASSLSEHMGRMPEGKMLLMAGLLLADKTTGLEERLRESEARAAELEARVKAGPERIEIPVEVPVEVRVEVPVIPAEVRELFAEVADEADALSHAVRQLLPEAAREPAPTT</sequence>
<keyword evidence="1" id="KW-0132">Cell division</keyword>
<accession>A0ABW0SC17</accession>
<dbReference type="GO" id="GO:0051301">
    <property type="term" value="P:cell division"/>
    <property type="evidence" value="ECO:0007669"/>
    <property type="project" value="UniProtKB-KW"/>
</dbReference>
<dbReference type="InterPro" id="IPR042233">
    <property type="entry name" value="Cell_div_ZapA_N"/>
</dbReference>
<protein>
    <submittedName>
        <fullName evidence="1">Cell division protein ZapA</fullName>
    </submittedName>
</protein>
<organism evidence="1 2">
    <name type="scientific">Rubellimicrobium aerolatum</name>
    <dbReference type="NCBI Taxonomy" id="490979"/>
    <lineage>
        <taxon>Bacteria</taxon>
        <taxon>Pseudomonadati</taxon>
        <taxon>Pseudomonadota</taxon>
        <taxon>Alphaproteobacteria</taxon>
        <taxon>Rhodobacterales</taxon>
        <taxon>Roseobacteraceae</taxon>
        <taxon>Rubellimicrobium</taxon>
    </lineage>
</organism>
<dbReference type="InterPro" id="IPR007838">
    <property type="entry name" value="Cell_div_ZapA-like"/>
</dbReference>
<comment type="caution">
    <text evidence="1">The sequence shown here is derived from an EMBL/GenBank/DDBJ whole genome shotgun (WGS) entry which is preliminary data.</text>
</comment>
<reference evidence="2" key="1">
    <citation type="journal article" date="2019" name="Int. J. Syst. Evol. Microbiol.">
        <title>The Global Catalogue of Microorganisms (GCM) 10K type strain sequencing project: providing services to taxonomists for standard genome sequencing and annotation.</title>
        <authorList>
            <consortium name="The Broad Institute Genomics Platform"/>
            <consortium name="The Broad Institute Genome Sequencing Center for Infectious Disease"/>
            <person name="Wu L."/>
            <person name="Ma J."/>
        </authorList>
    </citation>
    <scope>NUCLEOTIDE SEQUENCE [LARGE SCALE GENOMIC DNA]</scope>
    <source>
        <strain evidence="2">KACC 11588</strain>
    </source>
</reference>
<dbReference type="SUPFAM" id="SSF102829">
    <property type="entry name" value="Cell division protein ZapA-like"/>
    <property type="match status" value="1"/>
</dbReference>
<name>A0ABW0SC17_9RHOB</name>
<gene>
    <name evidence="1" type="ORF">ACFPOC_08380</name>
</gene>
<keyword evidence="1" id="KW-0131">Cell cycle</keyword>
<dbReference type="Gene3D" id="3.30.160.880">
    <property type="entry name" value="Cell division protein ZapA protomer, N-terminal domain"/>
    <property type="match status" value="1"/>
</dbReference>